<feature type="transmembrane region" description="Helical" evidence="1">
    <location>
        <begin position="85"/>
        <end position="101"/>
    </location>
</feature>
<feature type="transmembrane region" description="Helical" evidence="1">
    <location>
        <begin position="476"/>
        <end position="494"/>
    </location>
</feature>
<keyword evidence="1" id="KW-0472">Membrane</keyword>
<feature type="transmembrane region" description="Helical" evidence="1">
    <location>
        <begin position="363"/>
        <end position="386"/>
    </location>
</feature>
<feature type="transmembrane region" description="Helical" evidence="1">
    <location>
        <begin position="57"/>
        <end position="78"/>
    </location>
</feature>
<proteinExistence type="predicted"/>
<feature type="transmembrane region" description="Helical" evidence="1">
    <location>
        <begin position="20"/>
        <end position="37"/>
    </location>
</feature>
<dbReference type="AlphaFoldDB" id="A0A9D1F6J4"/>
<comment type="caution">
    <text evidence="2">The sequence shown here is derived from an EMBL/GenBank/DDBJ whole genome shotgun (WGS) entry which is preliminary data.</text>
</comment>
<evidence type="ECO:0000256" key="1">
    <source>
        <dbReference type="SAM" id="Phobius"/>
    </source>
</evidence>
<feature type="transmembrane region" description="Helical" evidence="1">
    <location>
        <begin position="152"/>
        <end position="172"/>
    </location>
</feature>
<dbReference type="InterPro" id="IPR018650">
    <property type="entry name" value="STSV1_Orf64"/>
</dbReference>
<accession>A0A9D1F6J4</accession>
<keyword evidence="1" id="KW-1133">Transmembrane helix</keyword>
<feature type="transmembrane region" description="Helical" evidence="1">
    <location>
        <begin position="326"/>
        <end position="343"/>
    </location>
</feature>
<evidence type="ECO:0000313" key="3">
    <source>
        <dbReference type="Proteomes" id="UP000823927"/>
    </source>
</evidence>
<feature type="transmembrane region" description="Helical" evidence="1">
    <location>
        <begin position="506"/>
        <end position="527"/>
    </location>
</feature>
<reference evidence="2" key="2">
    <citation type="journal article" date="2021" name="PeerJ">
        <title>Extensive microbial diversity within the chicken gut microbiome revealed by metagenomics and culture.</title>
        <authorList>
            <person name="Gilroy R."/>
            <person name="Ravi A."/>
            <person name="Getino M."/>
            <person name="Pursley I."/>
            <person name="Horton D.L."/>
            <person name="Alikhan N.F."/>
            <person name="Baker D."/>
            <person name="Gharbi K."/>
            <person name="Hall N."/>
            <person name="Watson M."/>
            <person name="Adriaenssens E.M."/>
            <person name="Foster-Nyarko E."/>
            <person name="Jarju S."/>
            <person name="Secka A."/>
            <person name="Antonio M."/>
            <person name="Oren A."/>
            <person name="Chaudhuri R.R."/>
            <person name="La Ragione R."/>
            <person name="Hildebrand F."/>
            <person name="Pallen M.J."/>
        </authorList>
    </citation>
    <scope>NUCLEOTIDE SEQUENCE</scope>
    <source>
        <strain evidence="2">CHK178-757</strain>
    </source>
</reference>
<gene>
    <name evidence="2" type="ORF">IAB46_13170</name>
</gene>
<keyword evidence="1" id="KW-0812">Transmembrane</keyword>
<dbReference type="EMBL" id="DVIT01000056">
    <property type="protein sequence ID" value="HIS48476.1"/>
    <property type="molecule type" value="Genomic_DNA"/>
</dbReference>
<reference evidence="2" key="1">
    <citation type="submission" date="2020-10" db="EMBL/GenBank/DDBJ databases">
        <authorList>
            <person name="Gilroy R."/>
        </authorList>
    </citation>
    <scope>NUCLEOTIDE SEQUENCE</scope>
    <source>
        <strain evidence="2">CHK178-757</strain>
    </source>
</reference>
<sequence>MFNAKIISRRPTKISWIPVLIRQMILAWLMAVLIEYARLSPAARTLTGLEGLAQMSFIRICVMTGVGTILFFFLAYFIKAALWRWAMAGTFSLLAVLALIASFSWTFLALCLAILAILLVYCFRGWDPSPETIHPVQSTGRNTIKERDCHHLWIMAGLCGIFLIFACAWTVGRIFSFSTPTFDFGIFSQMFYYMKETGMPLTTVERDGLLSHFNVHMSPIYYLLLPFYVLFPTPAALQILQACVITSAVIPLWKICACHGLTGGKRILVCAMLLAYPAFSGGTSYDIHENCFLMPLILWLFYGIERKNIWISTGSALLTLMVKEDAAVYVAVIALWLIVRSLIRTPEGVSLETTASRPNIALITGLFLLLTSLAWFFAATGYLAHIGDGVMTYRYNNFMYDGSSSLVTVIKAMILNPMKAVFECGDPGKLPFIAMTILPLIGLPLITRHYERYILLIPYILVNLMSDYKYQHDIFFQYTFGSGACLIYLCAVNLGDMKKRRLQLSFIITAALACSLCFGIIIAPRGISYPLRSIKNFQYYQEIRDTLAAIPDDASVTATTFYTTALSQRKILYDVHYSSKEHLLDTQYVVLTRARESSYDHYASLGQDNGFDNLIKLLKENGYRLWKEIPDVLVIYCSQDRQ</sequence>
<organism evidence="2 3">
    <name type="scientific">Candidatus Scybalocola faecigallinarum</name>
    <dbReference type="NCBI Taxonomy" id="2840941"/>
    <lineage>
        <taxon>Bacteria</taxon>
        <taxon>Bacillati</taxon>
        <taxon>Bacillota</taxon>
        <taxon>Clostridia</taxon>
        <taxon>Lachnospirales</taxon>
        <taxon>Lachnospiraceae</taxon>
        <taxon>Lachnospiraceae incertae sedis</taxon>
        <taxon>Candidatus Scybalocola (ex Gilroy et al. 2021)</taxon>
    </lineage>
</organism>
<dbReference type="Pfam" id="PF09852">
    <property type="entry name" value="DUF2079"/>
    <property type="match status" value="1"/>
</dbReference>
<name>A0A9D1F6J4_9FIRM</name>
<feature type="transmembrane region" description="Helical" evidence="1">
    <location>
        <begin position="107"/>
        <end position="123"/>
    </location>
</feature>
<evidence type="ECO:0000313" key="2">
    <source>
        <dbReference type="EMBL" id="HIS48476.1"/>
    </source>
</evidence>
<dbReference type="Proteomes" id="UP000823927">
    <property type="component" value="Unassembled WGS sequence"/>
</dbReference>
<protein>
    <submittedName>
        <fullName evidence="2">DUF2079 domain-containing protein</fullName>
    </submittedName>
</protein>